<organism evidence="2 3">
    <name type="scientific">Micromonospora vinacea</name>
    <dbReference type="NCBI Taxonomy" id="709878"/>
    <lineage>
        <taxon>Bacteria</taxon>
        <taxon>Bacillati</taxon>
        <taxon>Actinomycetota</taxon>
        <taxon>Actinomycetes</taxon>
        <taxon>Micromonosporales</taxon>
        <taxon>Micromonosporaceae</taxon>
        <taxon>Micromonospora</taxon>
    </lineage>
</organism>
<reference evidence="2 3" key="1">
    <citation type="submission" date="2020-11" db="EMBL/GenBank/DDBJ databases">
        <title>Sequencing the genomes of 1000 actinobacteria strains.</title>
        <authorList>
            <person name="Klenk H.-P."/>
        </authorList>
    </citation>
    <scope>NUCLEOTIDE SEQUENCE [LARGE SCALE GENOMIC DNA]</scope>
    <source>
        <strain evidence="2 3">DSM 101695</strain>
    </source>
</reference>
<feature type="compositionally biased region" description="Basic and acidic residues" evidence="1">
    <location>
        <begin position="66"/>
        <end position="79"/>
    </location>
</feature>
<keyword evidence="3" id="KW-1185">Reference proteome</keyword>
<feature type="compositionally biased region" description="Basic residues" evidence="1">
    <location>
        <begin position="31"/>
        <end position="40"/>
    </location>
</feature>
<evidence type="ECO:0000313" key="3">
    <source>
        <dbReference type="Proteomes" id="UP000631791"/>
    </source>
</evidence>
<dbReference type="Proteomes" id="UP000631791">
    <property type="component" value="Unassembled WGS sequence"/>
</dbReference>
<proteinExistence type="predicted"/>
<evidence type="ECO:0000256" key="1">
    <source>
        <dbReference type="SAM" id="MobiDB-lite"/>
    </source>
</evidence>
<feature type="region of interest" description="Disordered" evidence="1">
    <location>
        <begin position="22"/>
        <end position="79"/>
    </location>
</feature>
<comment type="caution">
    <text evidence="2">The sequence shown here is derived from an EMBL/GenBank/DDBJ whole genome shotgun (WGS) entry which is preliminary data.</text>
</comment>
<gene>
    <name evidence="2" type="ORF">IW249_005403</name>
</gene>
<sequence length="98" mass="10873">MGLRQQWSLAGVRLPVAQVELVGTAPEHRGNRLTRGRPSRRPRDAPRGARASGSDRLGHRFGSRPSGHDMRGRAGAWGEHHDRKLLSWPRWAPIGSAE</sequence>
<protein>
    <submittedName>
        <fullName evidence="2">Uncharacterized protein</fullName>
    </submittedName>
</protein>
<dbReference type="EMBL" id="JADOTY010000001">
    <property type="protein sequence ID" value="MBG6104989.1"/>
    <property type="molecule type" value="Genomic_DNA"/>
</dbReference>
<name>A0ABS0K8P7_9ACTN</name>
<accession>A0ABS0K8P7</accession>
<evidence type="ECO:0000313" key="2">
    <source>
        <dbReference type="EMBL" id="MBG6104989.1"/>
    </source>
</evidence>